<keyword evidence="2" id="KW-1133">Transmembrane helix</keyword>
<comment type="caution">
    <text evidence="3">The sequence shown here is derived from an EMBL/GenBank/DDBJ whole genome shotgun (WGS) entry which is preliminary data.</text>
</comment>
<gene>
    <name evidence="3" type="ORF">SLEP1_g40486</name>
</gene>
<evidence type="ECO:0000256" key="1">
    <source>
        <dbReference type="SAM" id="MobiDB-lite"/>
    </source>
</evidence>
<organism evidence="3 4">
    <name type="scientific">Rubroshorea leprosula</name>
    <dbReference type="NCBI Taxonomy" id="152421"/>
    <lineage>
        <taxon>Eukaryota</taxon>
        <taxon>Viridiplantae</taxon>
        <taxon>Streptophyta</taxon>
        <taxon>Embryophyta</taxon>
        <taxon>Tracheophyta</taxon>
        <taxon>Spermatophyta</taxon>
        <taxon>Magnoliopsida</taxon>
        <taxon>eudicotyledons</taxon>
        <taxon>Gunneridae</taxon>
        <taxon>Pentapetalae</taxon>
        <taxon>rosids</taxon>
        <taxon>malvids</taxon>
        <taxon>Malvales</taxon>
        <taxon>Dipterocarpaceae</taxon>
        <taxon>Rubroshorea</taxon>
    </lineage>
</organism>
<feature type="compositionally biased region" description="Polar residues" evidence="1">
    <location>
        <begin position="28"/>
        <end position="39"/>
    </location>
</feature>
<dbReference type="AlphaFoldDB" id="A0AAV5L3L1"/>
<name>A0AAV5L3L1_9ROSI</name>
<sequence>MAGSDETFPAADVIGELNTAHNKNSFQVDSASSDIATSIETKERDEVQKERERKEKMQSLKRGIIVSAVLVAVGGAAFAIFRKLREK</sequence>
<protein>
    <submittedName>
        <fullName evidence="3">Uncharacterized protein</fullName>
    </submittedName>
</protein>
<evidence type="ECO:0000256" key="2">
    <source>
        <dbReference type="SAM" id="Phobius"/>
    </source>
</evidence>
<dbReference type="EMBL" id="BPVZ01000093">
    <property type="protein sequence ID" value="GKV31823.1"/>
    <property type="molecule type" value="Genomic_DNA"/>
</dbReference>
<keyword evidence="4" id="KW-1185">Reference proteome</keyword>
<accession>A0AAV5L3L1</accession>
<evidence type="ECO:0000313" key="4">
    <source>
        <dbReference type="Proteomes" id="UP001054252"/>
    </source>
</evidence>
<feature type="compositionally biased region" description="Basic and acidic residues" evidence="1">
    <location>
        <begin position="40"/>
        <end position="54"/>
    </location>
</feature>
<feature type="transmembrane region" description="Helical" evidence="2">
    <location>
        <begin position="63"/>
        <end position="81"/>
    </location>
</feature>
<keyword evidence="2" id="KW-0472">Membrane</keyword>
<reference evidence="3 4" key="1">
    <citation type="journal article" date="2021" name="Commun. Biol.">
        <title>The genome of Shorea leprosula (Dipterocarpaceae) highlights the ecological relevance of drought in aseasonal tropical rainforests.</title>
        <authorList>
            <person name="Ng K.K.S."/>
            <person name="Kobayashi M.J."/>
            <person name="Fawcett J.A."/>
            <person name="Hatakeyama M."/>
            <person name="Paape T."/>
            <person name="Ng C.H."/>
            <person name="Ang C.C."/>
            <person name="Tnah L.H."/>
            <person name="Lee C.T."/>
            <person name="Nishiyama T."/>
            <person name="Sese J."/>
            <person name="O'Brien M.J."/>
            <person name="Copetti D."/>
            <person name="Mohd Noor M.I."/>
            <person name="Ong R.C."/>
            <person name="Putra M."/>
            <person name="Sireger I.Z."/>
            <person name="Indrioko S."/>
            <person name="Kosugi Y."/>
            <person name="Izuno A."/>
            <person name="Isagi Y."/>
            <person name="Lee S.L."/>
            <person name="Shimizu K.K."/>
        </authorList>
    </citation>
    <scope>NUCLEOTIDE SEQUENCE [LARGE SCALE GENOMIC DNA]</scope>
    <source>
        <strain evidence="3">214</strain>
    </source>
</reference>
<dbReference type="PANTHER" id="PTHR37741:SF1">
    <property type="entry name" value="TRANSMEMBRANE PROTEIN"/>
    <property type="match status" value="1"/>
</dbReference>
<feature type="region of interest" description="Disordered" evidence="1">
    <location>
        <begin position="28"/>
        <end position="54"/>
    </location>
</feature>
<keyword evidence="2" id="KW-0812">Transmembrane</keyword>
<dbReference type="PANTHER" id="PTHR37741">
    <property type="entry name" value="TRANSMEMBRANE PROTEIN"/>
    <property type="match status" value="1"/>
</dbReference>
<dbReference type="Proteomes" id="UP001054252">
    <property type="component" value="Unassembled WGS sequence"/>
</dbReference>
<evidence type="ECO:0000313" key="3">
    <source>
        <dbReference type="EMBL" id="GKV31823.1"/>
    </source>
</evidence>
<proteinExistence type="predicted"/>